<evidence type="ECO:0000256" key="1">
    <source>
        <dbReference type="ARBA" id="ARBA00004123"/>
    </source>
</evidence>
<accession>A0A8H5LI89</accession>
<organism evidence="7 8">
    <name type="scientific">Leucocoprinus leucothites</name>
    <dbReference type="NCBI Taxonomy" id="201217"/>
    <lineage>
        <taxon>Eukaryota</taxon>
        <taxon>Fungi</taxon>
        <taxon>Dikarya</taxon>
        <taxon>Basidiomycota</taxon>
        <taxon>Agaricomycotina</taxon>
        <taxon>Agaricomycetes</taxon>
        <taxon>Agaricomycetidae</taxon>
        <taxon>Agaricales</taxon>
        <taxon>Agaricineae</taxon>
        <taxon>Agaricaceae</taxon>
        <taxon>Leucocoprinus</taxon>
    </lineage>
</organism>
<dbReference type="EMBL" id="JAACJO010000005">
    <property type="protein sequence ID" value="KAF5358089.1"/>
    <property type="molecule type" value="Genomic_DNA"/>
</dbReference>
<dbReference type="AlphaFoldDB" id="A0A8H5LI89"/>
<proteinExistence type="inferred from homology"/>
<evidence type="ECO:0000256" key="3">
    <source>
        <dbReference type="ARBA" id="ARBA00022705"/>
    </source>
</evidence>
<evidence type="ECO:0000256" key="6">
    <source>
        <dbReference type="SAM" id="MobiDB-lite"/>
    </source>
</evidence>
<dbReference type="GO" id="GO:0003697">
    <property type="term" value="F:single-stranded DNA binding"/>
    <property type="evidence" value="ECO:0007669"/>
    <property type="project" value="TreeGrafter"/>
</dbReference>
<comment type="similarity">
    <text evidence="2">Belongs to the CDC45 family.</text>
</comment>
<feature type="compositionally biased region" description="Basic and acidic residues" evidence="6">
    <location>
        <begin position="481"/>
        <end position="490"/>
    </location>
</feature>
<keyword evidence="4" id="KW-0539">Nucleus</keyword>
<evidence type="ECO:0008006" key="9">
    <source>
        <dbReference type="Google" id="ProtNLM"/>
    </source>
</evidence>
<dbReference type="PANTHER" id="PTHR10507:SF0">
    <property type="entry name" value="CELL DIVISION CONTROL PROTEIN 45 HOMOLOG"/>
    <property type="match status" value="1"/>
</dbReference>
<reference evidence="7 8" key="1">
    <citation type="journal article" date="2020" name="ISME J.">
        <title>Uncovering the hidden diversity of litter-decomposition mechanisms in mushroom-forming fungi.</title>
        <authorList>
            <person name="Floudas D."/>
            <person name="Bentzer J."/>
            <person name="Ahren D."/>
            <person name="Johansson T."/>
            <person name="Persson P."/>
            <person name="Tunlid A."/>
        </authorList>
    </citation>
    <scope>NUCLEOTIDE SEQUENCE [LARGE SCALE GENOMIC DNA]</scope>
    <source>
        <strain evidence="7 8">CBS 146.42</strain>
    </source>
</reference>
<dbReference type="Proteomes" id="UP000559027">
    <property type="component" value="Unassembled WGS sequence"/>
</dbReference>
<protein>
    <recommendedName>
        <fullName evidence="9">CDC45-like protein</fullName>
    </recommendedName>
</protein>
<evidence type="ECO:0000313" key="8">
    <source>
        <dbReference type="Proteomes" id="UP000559027"/>
    </source>
</evidence>
<feature type="region of interest" description="Disordered" evidence="6">
    <location>
        <begin position="468"/>
        <end position="508"/>
    </location>
</feature>
<dbReference type="OrthoDB" id="10258882at2759"/>
<dbReference type="GO" id="GO:0003688">
    <property type="term" value="F:DNA replication origin binding"/>
    <property type="evidence" value="ECO:0007669"/>
    <property type="project" value="TreeGrafter"/>
</dbReference>
<keyword evidence="8" id="KW-1185">Reference proteome</keyword>
<dbReference type="GO" id="GO:0006270">
    <property type="term" value="P:DNA replication initiation"/>
    <property type="evidence" value="ECO:0007669"/>
    <property type="project" value="InterPro"/>
</dbReference>
<gene>
    <name evidence="7" type="ORF">D9756_001683</name>
</gene>
<dbReference type="Pfam" id="PF02724">
    <property type="entry name" value="CDC45"/>
    <property type="match status" value="1"/>
</dbReference>
<dbReference type="GO" id="GO:1902977">
    <property type="term" value="P:mitotic DNA replication preinitiation complex assembly"/>
    <property type="evidence" value="ECO:0007669"/>
    <property type="project" value="TreeGrafter"/>
</dbReference>
<dbReference type="InterPro" id="IPR003874">
    <property type="entry name" value="CDC45"/>
</dbReference>
<evidence type="ECO:0000256" key="2">
    <source>
        <dbReference type="ARBA" id="ARBA00010727"/>
    </source>
</evidence>
<dbReference type="GO" id="GO:0003682">
    <property type="term" value="F:chromatin binding"/>
    <property type="evidence" value="ECO:0007669"/>
    <property type="project" value="TreeGrafter"/>
</dbReference>
<dbReference type="PANTHER" id="PTHR10507">
    <property type="entry name" value="CDC45-RELATED PROTEIN"/>
    <property type="match status" value="1"/>
</dbReference>
<feature type="compositionally biased region" description="Polar residues" evidence="6">
    <location>
        <begin position="491"/>
        <end position="503"/>
    </location>
</feature>
<sequence length="693" mass="78537">MVYITPPNQTAPGRPSYGDAYNKILAAHRRSPLTSASSVIMLVAPDVDALCASKMLSRLFKQDDVIYTIIPVAGVEDFTRIRDELMENNELHTLVMLNVGGYVDLPSPNWFGEFRTSVTIHVIDSVRPRNLSSLFGAGENGDRILVWDDGEADKLVDEKRSWEALEYEPLPDSGDEYSDESEEEESDGLEYEGDSDAEGSRKRRLSTEPRRGKRRRLNEDDDNPPQRMTREEHDRHVARLNKYYLGGTWYGQSVASTIYTLATILERVDNDFLWLAILGLTYQYLTSRITREDYEGYHSLYYDEVSRLNPIPPGPNAGSSFLLSLNPDDVSVRATDELRFMFFRHWTLYDAMYHSSYVASKLGIWKERGRKRLTGLLAKMGFSLLQTQQSYSHMDMDLKRALVDRFSETAPEYGLVELTYPSFVRCYGYRSQPFSAADAVEGINALIDVAGGLPLEIEIEGARNGGEWFGGGRTWETPGVEGKKGKDEVRQTGSNAQNNTTTGTRDETKDHQEVPWWIKNFWTAYDALSDFEALQQSIRLSMSLHRSIIEQGTSIIDKQDIRTTRNHRVVVMTQGPKLELFSHPGVLMRLASWLVDALRDRVPTAQITTQNKRKGLPFVVACLDERKDVYTVVGVNAAMEFGDVKKNQFAMAFVEARDRCNATTRHSSFNTSIIEVRKEHIKAFLAALCEGPE</sequence>
<feature type="compositionally biased region" description="Acidic residues" evidence="6">
    <location>
        <begin position="173"/>
        <end position="197"/>
    </location>
</feature>
<comment type="subcellular location">
    <subcellularLocation>
        <location evidence="1">Nucleus</location>
    </subcellularLocation>
</comment>
<keyword evidence="5" id="KW-0131">Cell cycle</keyword>
<keyword evidence="3" id="KW-0235">DNA replication</keyword>
<evidence type="ECO:0000313" key="7">
    <source>
        <dbReference type="EMBL" id="KAF5358089.1"/>
    </source>
</evidence>
<dbReference type="GO" id="GO:0000727">
    <property type="term" value="P:double-strand break repair via break-induced replication"/>
    <property type="evidence" value="ECO:0007669"/>
    <property type="project" value="TreeGrafter"/>
</dbReference>
<comment type="caution">
    <text evidence="7">The sequence shown here is derived from an EMBL/GenBank/DDBJ whole genome shotgun (WGS) entry which is preliminary data.</text>
</comment>
<dbReference type="GO" id="GO:0031261">
    <property type="term" value="C:DNA replication preinitiation complex"/>
    <property type="evidence" value="ECO:0007669"/>
    <property type="project" value="TreeGrafter"/>
</dbReference>
<feature type="region of interest" description="Disordered" evidence="6">
    <location>
        <begin position="165"/>
        <end position="234"/>
    </location>
</feature>
<evidence type="ECO:0000256" key="5">
    <source>
        <dbReference type="ARBA" id="ARBA00023306"/>
    </source>
</evidence>
<evidence type="ECO:0000256" key="4">
    <source>
        <dbReference type="ARBA" id="ARBA00023242"/>
    </source>
</evidence>
<name>A0A8H5LI89_9AGAR</name>